<dbReference type="GeneID" id="116661181"/>
<keyword evidence="1" id="KW-1185">Reference proteome</keyword>
<reference evidence="2" key="1">
    <citation type="submission" date="2025-08" db="UniProtKB">
        <authorList>
            <consortium name="RefSeq"/>
        </authorList>
    </citation>
    <scope>IDENTIFICATION</scope>
    <source>
        <tissue evidence="2">Ear skin</tissue>
    </source>
</reference>
<sequence length="243" mass="26201">MREPGAMSAAWTVSGKLDSWLVGSGLEQHCPLMVSSETCDYQEPVESSTTVTSIQAEALLVRPPSRRQRTCGPRPSLNAFPVMPKVLTVSLRKKLRQQERSKKPQVLPIAALRDLHLPGKPSSPVASGGHGAEKPGWSWTVPLPACLGLALLLFPCPCFAQMPGWLRGLLPVFLGLWAGVAAGSCLLKEAIPVFRRHLPYPQHPALLTSFPSRCPRLPRRCSGPQSQNLGPGGALTWIPAQGS</sequence>
<gene>
    <name evidence="2" type="primary">LOC116661181</name>
</gene>
<name>A0A8B8SGK9_CAMFR</name>
<protein>
    <submittedName>
        <fullName evidence="2">Uncharacterized protein LOC116661181 isoform X1</fullName>
    </submittedName>
</protein>
<evidence type="ECO:0000313" key="1">
    <source>
        <dbReference type="Proteomes" id="UP000694856"/>
    </source>
</evidence>
<organism evidence="1 2">
    <name type="scientific">Camelus ferus</name>
    <name type="common">Wild bactrian camel</name>
    <name type="synonym">Camelus bactrianus ferus</name>
    <dbReference type="NCBI Taxonomy" id="419612"/>
    <lineage>
        <taxon>Eukaryota</taxon>
        <taxon>Metazoa</taxon>
        <taxon>Chordata</taxon>
        <taxon>Craniata</taxon>
        <taxon>Vertebrata</taxon>
        <taxon>Euteleostomi</taxon>
        <taxon>Mammalia</taxon>
        <taxon>Eutheria</taxon>
        <taxon>Laurasiatheria</taxon>
        <taxon>Artiodactyla</taxon>
        <taxon>Tylopoda</taxon>
        <taxon>Camelidae</taxon>
        <taxon>Camelus</taxon>
    </lineage>
</organism>
<evidence type="ECO:0000313" key="2">
    <source>
        <dbReference type="RefSeq" id="XP_032328477.1"/>
    </source>
</evidence>
<proteinExistence type="predicted"/>
<dbReference type="RefSeq" id="XP_032328477.1">
    <property type="nucleotide sequence ID" value="XM_032472586.1"/>
</dbReference>
<dbReference type="AlphaFoldDB" id="A0A8B8SGK9"/>
<dbReference type="KEGG" id="cfr:116661181"/>
<dbReference type="Proteomes" id="UP000694856">
    <property type="component" value="Chromosome 33"/>
</dbReference>
<accession>A0A8B8SGK9</accession>